<evidence type="ECO:0000313" key="4">
    <source>
        <dbReference type="Proteomes" id="UP001445076"/>
    </source>
</evidence>
<gene>
    <name evidence="3" type="ORF">OTU49_012754</name>
</gene>
<feature type="signal peptide" evidence="2">
    <location>
        <begin position="1"/>
        <end position="19"/>
    </location>
</feature>
<reference evidence="3 4" key="1">
    <citation type="journal article" date="2024" name="BMC Genomics">
        <title>Genome assembly of redclaw crayfish (Cherax quadricarinatus) provides insights into its immune adaptation and hypoxia tolerance.</title>
        <authorList>
            <person name="Liu Z."/>
            <person name="Zheng J."/>
            <person name="Li H."/>
            <person name="Fang K."/>
            <person name="Wang S."/>
            <person name="He J."/>
            <person name="Zhou D."/>
            <person name="Weng S."/>
            <person name="Chi M."/>
            <person name="Gu Z."/>
            <person name="He J."/>
            <person name="Li F."/>
            <person name="Wang M."/>
        </authorList>
    </citation>
    <scope>NUCLEOTIDE SEQUENCE [LARGE SCALE GENOMIC DNA]</scope>
    <source>
        <strain evidence="3">ZL_2023a</strain>
    </source>
</reference>
<dbReference type="EMBL" id="JARKIK010000100">
    <property type="protein sequence ID" value="KAK8721510.1"/>
    <property type="molecule type" value="Genomic_DNA"/>
</dbReference>
<name>A0AAW0VXK7_CHEQU</name>
<proteinExistence type="predicted"/>
<feature type="region of interest" description="Disordered" evidence="1">
    <location>
        <begin position="180"/>
        <end position="202"/>
    </location>
</feature>
<dbReference type="AlphaFoldDB" id="A0AAW0VXK7"/>
<dbReference type="Proteomes" id="UP001445076">
    <property type="component" value="Unassembled WGS sequence"/>
</dbReference>
<evidence type="ECO:0000313" key="3">
    <source>
        <dbReference type="EMBL" id="KAK8721510.1"/>
    </source>
</evidence>
<organism evidence="3 4">
    <name type="scientific">Cherax quadricarinatus</name>
    <name type="common">Australian red claw crayfish</name>
    <dbReference type="NCBI Taxonomy" id="27406"/>
    <lineage>
        <taxon>Eukaryota</taxon>
        <taxon>Metazoa</taxon>
        <taxon>Ecdysozoa</taxon>
        <taxon>Arthropoda</taxon>
        <taxon>Crustacea</taxon>
        <taxon>Multicrustacea</taxon>
        <taxon>Malacostraca</taxon>
        <taxon>Eumalacostraca</taxon>
        <taxon>Eucarida</taxon>
        <taxon>Decapoda</taxon>
        <taxon>Pleocyemata</taxon>
        <taxon>Astacidea</taxon>
        <taxon>Parastacoidea</taxon>
        <taxon>Parastacidae</taxon>
        <taxon>Cherax</taxon>
    </lineage>
</organism>
<keyword evidence="2" id="KW-0732">Signal</keyword>
<comment type="caution">
    <text evidence="3">The sequence shown here is derived from an EMBL/GenBank/DDBJ whole genome shotgun (WGS) entry which is preliminary data.</text>
</comment>
<evidence type="ECO:0000256" key="2">
    <source>
        <dbReference type="SAM" id="SignalP"/>
    </source>
</evidence>
<sequence length="301" mass="33620">MVVSIVAAAMLALLGLTYAYPDSDALDTVEVGLSKRDLEFNQYVPGYRLRGEPSCEALRAMWRQSKREARRATSTNQLPRTRSYNYGRLSAFAPDPKARPNKHAYGHVLNYPVPQRASPFDTLRAILGPGDRRGMYEKVHRKLAAVRGPGRSSKGRYDELRRIMTVEQQEPRPLALSLRAAQETQPSAKSRRDPAGLYPRALGGSTQFSQQGFMGPLLPADSRQPTFVQWQPSISHPDTRECAELRGKMCRSDSDCRCSGLYRCSKARCKVSSKLPVVEDSLGAWFSGPVEQPELGVWNPH</sequence>
<reference evidence="3" key="2">
    <citation type="submission" date="2024-01" db="EMBL/GenBank/DDBJ databases">
        <authorList>
            <person name="He J."/>
            <person name="Wang M."/>
            <person name="Zheng J."/>
            <person name="Liu Z."/>
        </authorList>
    </citation>
    <scope>NUCLEOTIDE SEQUENCE</scope>
    <source>
        <strain evidence="3">ZL_2023a</strain>
        <tissue evidence="3">Muscle</tissue>
    </source>
</reference>
<evidence type="ECO:0000256" key="1">
    <source>
        <dbReference type="SAM" id="MobiDB-lite"/>
    </source>
</evidence>
<keyword evidence="4" id="KW-1185">Reference proteome</keyword>
<feature type="chain" id="PRO_5044717271" evidence="2">
    <location>
        <begin position="20"/>
        <end position="301"/>
    </location>
</feature>
<accession>A0AAW0VXK7</accession>
<dbReference type="EMBL" id="JARKIK010000100">
    <property type="protein sequence ID" value="KAK8721508.1"/>
    <property type="molecule type" value="Genomic_DNA"/>
</dbReference>
<protein>
    <submittedName>
        <fullName evidence="3">Uncharacterized protein</fullName>
    </submittedName>
</protein>